<evidence type="ECO:0000313" key="2">
    <source>
        <dbReference type="Proteomes" id="UP000694864"/>
    </source>
</evidence>
<dbReference type="PANTHER" id="PTHR44259">
    <property type="entry name" value="OS07G0183000 PROTEIN-RELATED"/>
    <property type="match status" value="1"/>
</dbReference>
<gene>
    <name evidence="3" type="primary">LOC104744274</name>
</gene>
<dbReference type="Gene3D" id="1.20.1280.50">
    <property type="match status" value="1"/>
</dbReference>
<dbReference type="InterPro" id="IPR050942">
    <property type="entry name" value="F-box_BR-signaling"/>
</dbReference>
<evidence type="ECO:0000313" key="3">
    <source>
        <dbReference type="RefSeq" id="XP_010463601.1"/>
    </source>
</evidence>
<dbReference type="SMART" id="SM00256">
    <property type="entry name" value="FBOX"/>
    <property type="match status" value="1"/>
</dbReference>
<reference evidence="3" key="2">
    <citation type="submission" date="2025-08" db="UniProtKB">
        <authorList>
            <consortium name="RefSeq"/>
        </authorList>
    </citation>
    <scope>IDENTIFICATION</scope>
    <source>
        <tissue evidence="3">Leaf</tissue>
    </source>
</reference>
<dbReference type="GeneID" id="104744274"/>
<dbReference type="InterPro" id="IPR036047">
    <property type="entry name" value="F-box-like_dom_sf"/>
</dbReference>
<feature type="domain" description="F-box" evidence="1">
    <location>
        <begin position="14"/>
        <end position="54"/>
    </location>
</feature>
<dbReference type="InterPro" id="IPR005174">
    <property type="entry name" value="KIB1-4_b-propeller"/>
</dbReference>
<dbReference type="Proteomes" id="UP000694864">
    <property type="component" value="Chromosome 15"/>
</dbReference>
<protein>
    <submittedName>
        <fullName evidence="3">F-box protein At2g05970-like</fullName>
    </submittedName>
</protein>
<sequence length="387" mass="45451">MGQSKDRTSKWSEICPDLLRCVLERLSFTDFNRAKYVCSSWHSVSRGCVPKRNQIPWLILFPRDDIINNNNNNNNDRSCVLFVPDDRDRVHRTRDLGVDFVRSCCLATYGSWLLMKDTRSNLNILNPLTGENIVLPVTSDYYVPPAPPNYERESIACLWIDDRSKDYVVVWQVDEELLLNKKGNNTWRRIAYTRWGYGTQLVYQHKNQTLYFHGYTIRIWYLSGDEPLEESEFFPPAYFAIWDFITDRWIDKSLREEELFVREFLDSGLYIAVSTVSGEVYKIANVVQKCKRWLFRVSKMNPIKLRWEVIDSLGDEALILDMGITVLAKDVPGFKRNSIYFSGLDYDRKNPDHIFVFDLTTQEIEPLPQCVFSSIQFSGARWFLPEF</sequence>
<dbReference type="Pfam" id="PF00646">
    <property type="entry name" value="F-box"/>
    <property type="match status" value="1"/>
</dbReference>
<proteinExistence type="predicted"/>
<dbReference type="RefSeq" id="XP_010463601.1">
    <property type="nucleotide sequence ID" value="XM_010465299.2"/>
</dbReference>
<dbReference type="PANTHER" id="PTHR44259:SF14">
    <property type="entry name" value="F-BOX DOMAIN-CONTAINING PROTEIN"/>
    <property type="match status" value="1"/>
</dbReference>
<dbReference type="Pfam" id="PF03478">
    <property type="entry name" value="Beta-prop_KIB1-4"/>
    <property type="match status" value="1"/>
</dbReference>
<organism evidence="2 3">
    <name type="scientific">Camelina sativa</name>
    <name type="common">False flax</name>
    <name type="synonym">Myagrum sativum</name>
    <dbReference type="NCBI Taxonomy" id="90675"/>
    <lineage>
        <taxon>Eukaryota</taxon>
        <taxon>Viridiplantae</taxon>
        <taxon>Streptophyta</taxon>
        <taxon>Embryophyta</taxon>
        <taxon>Tracheophyta</taxon>
        <taxon>Spermatophyta</taxon>
        <taxon>Magnoliopsida</taxon>
        <taxon>eudicotyledons</taxon>
        <taxon>Gunneridae</taxon>
        <taxon>Pentapetalae</taxon>
        <taxon>rosids</taxon>
        <taxon>malvids</taxon>
        <taxon>Brassicales</taxon>
        <taxon>Brassicaceae</taxon>
        <taxon>Camelineae</taxon>
        <taxon>Camelina</taxon>
    </lineage>
</organism>
<accession>A0ABM0VZH9</accession>
<keyword evidence="2" id="KW-1185">Reference proteome</keyword>
<reference evidence="2" key="1">
    <citation type="journal article" date="2014" name="Nat. Commun.">
        <title>The emerging biofuel crop Camelina sativa retains a highly undifferentiated hexaploid genome structure.</title>
        <authorList>
            <person name="Kagale S."/>
            <person name="Koh C."/>
            <person name="Nixon J."/>
            <person name="Bollina V."/>
            <person name="Clarke W.E."/>
            <person name="Tuteja R."/>
            <person name="Spillane C."/>
            <person name="Robinson S.J."/>
            <person name="Links M.G."/>
            <person name="Clarke C."/>
            <person name="Higgins E.E."/>
            <person name="Huebert T."/>
            <person name="Sharpe A.G."/>
            <person name="Parkin I.A."/>
        </authorList>
    </citation>
    <scope>NUCLEOTIDE SEQUENCE [LARGE SCALE GENOMIC DNA]</scope>
    <source>
        <strain evidence="2">cv. DH55</strain>
    </source>
</reference>
<dbReference type="InterPro" id="IPR001810">
    <property type="entry name" value="F-box_dom"/>
</dbReference>
<evidence type="ECO:0000259" key="1">
    <source>
        <dbReference type="SMART" id="SM00256"/>
    </source>
</evidence>
<dbReference type="CDD" id="cd09917">
    <property type="entry name" value="F-box_SF"/>
    <property type="match status" value="1"/>
</dbReference>
<dbReference type="SUPFAM" id="SSF81383">
    <property type="entry name" value="F-box domain"/>
    <property type="match status" value="1"/>
</dbReference>
<name>A0ABM0VZH9_CAMSA</name>